<protein>
    <submittedName>
        <fullName evidence="2">Hypothetical_protein</fullName>
    </submittedName>
</protein>
<name>A0AA86TMD2_9EUKA</name>
<accession>A0AA86TMD2</accession>
<evidence type="ECO:0000313" key="2">
    <source>
        <dbReference type="EMBL" id="CAL6008752.1"/>
    </source>
</evidence>
<proteinExistence type="predicted"/>
<comment type="caution">
    <text evidence="1">The sequence shown here is derived from an EMBL/GenBank/DDBJ whole genome shotgun (WGS) entry which is preliminary data.</text>
</comment>
<sequence>MRDVEINDPFGSFISQFFNVLKSQFAPVLVVNLKQIICFEQWNINYVMYKLRILVIVLTQQLNKLMNSLQNKNRKKIKHVLNLMQNIAISIDAIESRLFLSKD</sequence>
<evidence type="ECO:0000313" key="1">
    <source>
        <dbReference type="EMBL" id="CAI9920052.1"/>
    </source>
</evidence>
<dbReference type="EMBL" id="CATOUU010000195">
    <property type="protein sequence ID" value="CAI9920052.1"/>
    <property type="molecule type" value="Genomic_DNA"/>
</dbReference>
<evidence type="ECO:0000313" key="3">
    <source>
        <dbReference type="Proteomes" id="UP001642409"/>
    </source>
</evidence>
<organism evidence="1">
    <name type="scientific">Hexamita inflata</name>
    <dbReference type="NCBI Taxonomy" id="28002"/>
    <lineage>
        <taxon>Eukaryota</taxon>
        <taxon>Metamonada</taxon>
        <taxon>Diplomonadida</taxon>
        <taxon>Hexamitidae</taxon>
        <taxon>Hexamitinae</taxon>
        <taxon>Hexamita</taxon>
    </lineage>
</organism>
<dbReference type="Proteomes" id="UP001642409">
    <property type="component" value="Unassembled WGS sequence"/>
</dbReference>
<reference evidence="2 3" key="2">
    <citation type="submission" date="2024-07" db="EMBL/GenBank/DDBJ databases">
        <authorList>
            <person name="Akdeniz Z."/>
        </authorList>
    </citation>
    <scope>NUCLEOTIDE SEQUENCE [LARGE SCALE GENOMIC DNA]</scope>
</reference>
<reference evidence="1" key="1">
    <citation type="submission" date="2023-06" db="EMBL/GenBank/DDBJ databases">
        <authorList>
            <person name="Kurt Z."/>
        </authorList>
    </citation>
    <scope>NUCLEOTIDE SEQUENCE</scope>
</reference>
<dbReference type="AlphaFoldDB" id="A0AA86TMD2"/>
<keyword evidence="3" id="KW-1185">Reference proteome</keyword>
<dbReference type="EMBL" id="CAXDID020000058">
    <property type="protein sequence ID" value="CAL6008752.1"/>
    <property type="molecule type" value="Genomic_DNA"/>
</dbReference>
<gene>
    <name evidence="2" type="ORF">HINF_LOCUS21268</name>
    <name evidence="1" type="ORF">HINF_LOCUS7697</name>
</gene>